<proteinExistence type="predicted"/>
<evidence type="ECO:0000313" key="2">
    <source>
        <dbReference type="Proteomes" id="UP001275932"/>
    </source>
</evidence>
<dbReference type="EMBL" id="JALBUT010000006">
    <property type="protein sequence ID" value="MDX8415733.1"/>
    <property type="molecule type" value="Genomic_DNA"/>
</dbReference>
<accession>A0ABU4WHK2</accession>
<keyword evidence="2" id="KW-1185">Reference proteome</keyword>
<sequence>MIKKKFFSLLAFLFLAYPAFSYDMLYRQFEPENPAPKPQENIDWSDFVAFNSYDEKSPRVLLIGDSIVRGFQSDLQEELKKDGVNVSAWASSMCASDPDYIYALNIALEEGKFDVIGFHNGGHLHIPSWKDRKERIVNAINFIKAKAPSKKMFLMSRTPLKDNRPIEDVALYEISKEMGLPIVDFMGAMQGLDINECWADDGVHFKPAGTKFQALLVAKTIRNLLRQGGISNPDGRLDSPLDFNLCMGFNAKSKEGRRIVLVGGELRHVSHRLREKFASVANFTYWDSSKGVLHPDYNRLVSYALSLLPFDAVVFKPQFSQNKDIKAWSEAYVKALDLISKKHKSAKIILATNETGNPSTRDAALTQNKFIRKIAAERNLLLADFDNSKSQFEVLQDAVCKAFGWSEDERGGVVQLGSKYGPQGEIK</sequence>
<protein>
    <recommendedName>
        <fullName evidence="3">SGNH hydrolase-type esterase domain-containing protein</fullName>
    </recommendedName>
</protein>
<evidence type="ECO:0008006" key="3">
    <source>
        <dbReference type="Google" id="ProtNLM"/>
    </source>
</evidence>
<reference evidence="1 2" key="1">
    <citation type="submission" date="2022-03" db="EMBL/GenBank/DDBJ databases">
        <title>Novel taxa within the pig intestine.</title>
        <authorList>
            <person name="Wylensek D."/>
            <person name="Bishof K."/>
            <person name="Afrizal A."/>
            <person name="Clavel T."/>
        </authorList>
    </citation>
    <scope>NUCLEOTIDE SEQUENCE [LARGE SCALE GENOMIC DNA]</scope>
    <source>
        <strain evidence="1 2">CLA-KB-P66</strain>
    </source>
</reference>
<dbReference type="InterPro" id="IPR036514">
    <property type="entry name" value="SGNH_hydro_sf"/>
</dbReference>
<organism evidence="1 2">
    <name type="scientific">Intestinicryptomonas porci</name>
    <dbReference type="NCBI Taxonomy" id="2926320"/>
    <lineage>
        <taxon>Bacteria</taxon>
        <taxon>Pseudomonadati</taxon>
        <taxon>Verrucomicrobiota</taxon>
        <taxon>Opitutia</taxon>
        <taxon>Opitutales</taxon>
        <taxon>Intestinicryptomonaceae</taxon>
        <taxon>Intestinicryptomonas</taxon>
    </lineage>
</organism>
<comment type="caution">
    <text evidence="1">The sequence shown here is derived from an EMBL/GenBank/DDBJ whole genome shotgun (WGS) entry which is preliminary data.</text>
</comment>
<dbReference type="Proteomes" id="UP001275932">
    <property type="component" value="Unassembled WGS sequence"/>
</dbReference>
<dbReference type="SUPFAM" id="SSF52266">
    <property type="entry name" value="SGNH hydrolase"/>
    <property type="match status" value="1"/>
</dbReference>
<dbReference type="Gene3D" id="3.40.50.1110">
    <property type="entry name" value="SGNH hydrolase"/>
    <property type="match status" value="1"/>
</dbReference>
<evidence type="ECO:0000313" key="1">
    <source>
        <dbReference type="EMBL" id="MDX8415733.1"/>
    </source>
</evidence>
<gene>
    <name evidence="1" type="ORF">MOX91_06025</name>
</gene>
<name>A0ABU4WHK2_9BACT</name>
<dbReference type="RefSeq" id="WP_370397182.1">
    <property type="nucleotide sequence ID" value="NZ_JALBUT010000006.1"/>
</dbReference>